<dbReference type="Pfam" id="PF03029">
    <property type="entry name" value="ATP_bind_1"/>
    <property type="match status" value="1"/>
</dbReference>
<keyword evidence="3" id="KW-0378">Hydrolase</keyword>
<dbReference type="STRING" id="111780.Sta7437_2542"/>
<evidence type="ECO:0000313" key="5">
    <source>
        <dbReference type="EMBL" id="AFZ36075.1"/>
    </source>
</evidence>
<dbReference type="InterPro" id="IPR004130">
    <property type="entry name" value="Gpn"/>
</dbReference>
<evidence type="ECO:0000256" key="4">
    <source>
        <dbReference type="ARBA" id="ARBA00023134"/>
    </source>
</evidence>
<dbReference type="GO" id="GO:0016787">
    <property type="term" value="F:hydrolase activity"/>
    <property type="evidence" value="ECO:0007669"/>
    <property type="project" value="UniProtKB-KW"/>
</dbReference>
<gene>
    <name evidence="5" type="ordered locus">Sta7437_2542</name>
</gene>
<dbReference type="CDD" id="cd00882">
    <property type="entry name" value="Ras_like_GTPase"/>
    <property type="match status" value="1"/>
</dbReference>
<dbReference type="Gene3D" id="3.40.50.300">
    <property type="entry name" value="P-loop containing nucleotide triphosphate hydrolases"/>
    <property type="match status" value="1"/>
</dbReference>
<dbReference type="PANTHER" id="PTHR42708">
    <property type="entry name" value="ATP/GTP-BINDING PROTEIN-RELATED"/>
    <property type="match status" value="1"/>
</dbReference>
<dbReference type="InterPro" id="IPR052705">
    <property type="entry name" value="Gliding_Motility_GTPase"/>
</dbReference>
<keyword evidence="4" id="KW-0342">GTP-binding</keyword>
<evidence type="ECO:0000313" key="6">
    <source>
        <dbReference type="Proteomes" id="UP000010473"/>
    </source>
</evidence>
<sequence>MEIFKIAIAGNVGAGKTTFIRTISEIEVVSTERPATDEVASLKKDTTVAMDFGKLTLNDEQVLHIYGTPGQSRFDFMWEIIIAKAHAWVMLIDAHRPEDFRSCRQILNFMTKKVPIPMIIGLTHMDCEEAWETEDIALALGYRNPNQRPLIVTVNAGERKSVAQCLMSLLQQMLSHALTN</sequence>
<evidence type="ECO:0000256" key="3">
    <source>
        <dbReference type="ARBA" id="ARBA00022801"/>
    </source>
</evidence>
<accession>K9XU11</accession>
<comment type="similarity">
    <text evidence="1">Belongs to the GPN-loop GTPase family.</text>
</comment>
<evidence type="ECO:0000256" key="1">
    <source>
        <dbReference type="ARBA" id="ARBA00005290"/>
    </source>
</evidence>
<keyword evidence="2" id="KW-0547">Nucleotide-binding</keyword>
<dbReference type="OrthoDB" id="4319884at2"/>
<dbReference type="SUPFAM" id="SSF52540">
    <property type="entry name" value="P-loop containing nucleoside triphosphate hydrolases"/>
    <property type="match status" value="1"/>
</dbReference>
<dbReference type="PANTHER" id="PTHR42708:SF1">
    <property type="entry name" value="GLIDING MOTILITY PROTEIN MGLA"/>
    <property type="match status" value="1"/>
</dbReference>
<dbReference type="PROSITE" id="PS51419">
    <property type="entry name" value="RAB"/>
    <property type="match status" value="1"/>
</dbReference>
<dbReference type="Proteomes" id="UP000010473">
    <property type="component" value="Chromosome"/>
</dbReference>
<dbReference type="EMBL" id="CP003653">
    <property type="protein sequence ID" value="AFZ36075.1"/>
    <property type="molecule type" value="Genomic_DNA"/>
</dbReference>
<dbReference type="KEGG" id="scs:Sta7437_2542"/>
<reference evidence="6" key="1">
    <citation type="journal article" date="2013" name="Proc. Natl. Acad. Sci. U.S.A.">
        <title>Improving the coverage of the cyanobacterial phylum using diversity-driven genome sequencing.</title>
        <authorList>
            <person name="Shih P.M."/>
            <person name="Wu D."/>
            <person name="Latifi A."/>
            <person name="Axen S.D."/>
            <person name="Fewer D.P."/>
            <person name="Talla E."/>
            <person name="Calteau A."/>
            <person name="Cai F."/>
            <person name="Tandeau de Marsac N."/>
            <person name="Rippka R."/>
            <person name="Herdman M."/>
            <person name="Sivonen K."/>
            <person name="Coursin T."/>
            <person name="Laurent T."/>
            <person name="Goodwin L."/>
            <person name="Nolan M."/>
            <person name="Davenport K.W."/>
            <person name="Han C.S."/>
            <person name="Rubin E.M."/>
            <person name="Eisen J.A."/>
            <person name="Woyke T."/>
            <person name="Gugger M."/>
            <person name="Kerfeld C.A."/>
        </authorList>
    </citation>
    <scope>NUCLEOTIDE SEQUENCE [LARGE SCALE GENOMIC DNA]</scope>
    <source>
        <strain evidence="6">ATCC 29371 / PCC 7437</strain>
    </source>
</reference>
<dbReference type="AlphaFoldDB" id="K9XU11"/>
<name>K9XU11_STAC7</name>
<keyword evidence="6" id="KW-1185">Reference proteome</keyword>
<dbReference type="PATRIC" id="fig|111780.3.peg.2644"/>
<evidence type="ECO:0000256" key="2">
    <source>
        <dbReference type="ARBA" id="ARBA00022741"/>
    </source>
</evidence>
<dbReference type="InterPro" id="IPR027417">
    <property type="entry name" value="P-loop_NTPase"/>
</dbReference>
<dbReference type="eggNOG" id="COG2229">
    <property type="taxonomic scope" value="Bacteria"/>
</dbReference>
<proteinExistence type="inferred from homology"/>
<dbReference type="HOGENOM" id="CLU_077970_2_0_3"/>
<protein>
    <recommendedName>
        <fullName evidence="7">Small GTP-binding protein</fullName>
    </recommendedName>
</protein>
<dbReference type="RefSeq" id="WP_015193743.1">
    <property type="nucleotide sequence ID" value="NC_019748.1"/>
</dbReference>
<organism evidence="5 6">
    <name type="scientific">Stanieria cyanosphaera (strain ATCC 29371 / PCC 7437)</name>
    <dbReference type="NCBI Taxonomy" id="111780"/>
    <lineage>
        <taxon>Bacteria</taxon>
        <taxon>Bacillati</taxon>
        <taxon>Cyanobacteriota</taxon>
        <taxon>Cyanophyceae</taxon>
        <taxon>Pleurocapsales</taxon>
        <taxon>Dermocarpellaceae</taxon>
        <taxon>Stanieria</taxon>
    </lineage>
</organism>
<evidence type="ECO:0008006" key="7">
    <source>
        <dbReference type="Google" id="ProtNLM"/>
    </source>
</evidence>
<dbReference type="GO" id="GO:0005525">
    <property type="term" value="F:GTP binding"/>
    <property type="evidence" value="ECO:0007669"/>
    <property type="project" value="UniProtKB-KW"/>
</dbReference>